<evidence type="ECO:0000313" key="3">
    <source>
        <dbReference type="WBParaSite" id="PTRK_0000032000.1"/>
    </source>
</evidence>
<proteinExistence type="predicted"/>
<dbReference type="Proteomes" id="UP000038045">
    <property type="component" value="Unplaced"/>
</dbReference>
<feature type="chain" id="PRO_5005890951" evidence="1">
    <location>
        <begin position="17"/>
        <end position="225"/>
    </location>
</feature>
<feature type="signal peptide" evidence="1">
    <location>
        <begin position="1"/>
        <end position="16"/>
    </location>
</feature>
<keyword evidence="1" id="KW-0732">Signal</keyword>
<name>A0A0N4Z0U0_PARTI</name>
<evidence type="ECO:0000256" key="1">
    <source>
        <dbReference type="SAM" id="SignalP"/>
    </source>
</evidence>
<keyword evidence="2" id="KW-1185">Reference proteome</keyword>
<dbReference type="PANTHER" id="PTHR34311">
    <property type="entry name" value="PROTEIN CBG21698-RELATED"/>
    <property type="match status" value="1"/>
</dbReference>
<accession>A0A0N4Z0U0</accession>
<protein>
    <submittedName>
        <fullName evidence="3">DUF19 domain-containing protein</fullName>
    </submittedName>
</protein>
<dbReference type="WBParaSite" id="PTRK_0000032000.1">
    <property type="protein sequence ID" value="PTRK_0000032000.1"/>
    <property type="gene ID" value="PTRK_0000032000"/>
</dbReference>
<dbReference type="AlphaFoldDB" id="A0A0N4Z0U0"/>
<reference evidence="3" key="1">
    <citation type="submission" date="2017-02" db="UniProtKB">
        <authorList>
            <consortium name="WormBaseParasite"/>
        </authorList>
    </citation>
    <scope>IDENTIFICATION</scope>
</reference>
<organism evidence="2 3">
    <name type="scientific">Parastrongyloides trichosuri</name>
    <name type="common">Possum-specific nematode worm</name>
    <dbReference type="NCBI Taxonomy" id="131310"/>
    <lineage>
        <taxon>Eukaryota</taxon>
        <taxon>Metazoa</taxon>
        <taxon>Ecdysozoa</taxon>
        <taxon>Nematoda</taxon>
        <taxon>Chromadorea</taxon>
        <taxon>Rhabditida</taxon>
        <taxon>Tylenchina</taxon>
        <taxon>Panagrolaimomorpha</taxon>
        <taxon>Strongyloidoidea</taxon>
        <taxon>Strongyloididae</taxon>
        <taxon>Parastrongyloides</taxon>
    </lineage>
</organism>
<evidence type="ECO:0000313" key="2">
    <source>
        <dbReference type="Proteomes" id="UP000038045"/>
    </source>
</evidence>
<sequence>MKLLVIICVFILPLSCKVIPKNEDITQSKSLTYNLDCPDGTFLYCQHAFNKALGISTDLTWQNVTQIQTIVDNFMLTNQAQYIQGCQQRQIFYSCLGAKYSNCINRYHLLTKATDQSLVLPAYLYAAFWNGFDFQCNGGWTTAIYSPETFNQDSLHKDILQCQNNFLNSMANSISSICVNTNAYMTCMQNFYITATNKRIGWFACEKARTQFAEDCPDLRCQVLD</sequence>